<keyword evidence="7" id="KW-1185">Reference proteome</keyword>
<dbReference type="Proteomes" id="UP000717328">
    <property type="component" value="Unassembled WGS sequence"/>
</dbReference>
<evidence type="ECO:0000256" key="4">
    <source>
        <dbReference type="ARBA" id="ARBA00039237"/>
    </source>
</evidence>
<dbReference type="SUPFAM" id="SSF48403">
    <property type="entry name" value="Ankyrin repeat"/>
    <property type="match status" value="1"/>
</dbReference>
<evidence type="ECO:0000256" key="2">
    <source>
        <dbReference type="ARBA" id="ARBA00023043"/>
    </source>
</evidence>
<dbReference type="Pfam" id="PF13857">
    <property type="entry name" value="Ank_5"/>
    <property type="match status" value="1"/>
</dbReference>
<dbReference type="InterPro" id="IPR036770">
    <property type="entry name" value="Ankyrin_rpt-contain_sf"/>
</dbReference>
<dbReference type="EMBL" id="JABCKI010000056">
    <property type="protein sequence ID" value="KAG5653384.1"/>
    <property type="molecule type" value="Genomic_DNA"/>
</dbReference>
<keyword evidence="1" id="KW-0677">Repeat</keyword>
<dbReference type="Gene3D" id="1.25.40.20">
    <property type="entry name" value="Ankyrin repeat-containing domain"/>
    <property type="match status" value="1"/>
</dbReference>
<sequence>MPLPPRRPDNYSTDNCGICLEKLVIPVTTGETEARQEYDNASPRNREICPLCRQNTLNSEGRLIVDVVNEGGFSGGIDIGDIFDRDRWEEAQPEEWKKGQALLSLCQFADFEEAEELLRDEGVDPNAAYDDGTTGLHMAALNNSVEWASLLLKYGANKDQLNDSGESAFDYANSASSQDVIDLLTGHRSL</sequence>
<comment type="caution">
    <text evidence="6">The sequence shown here is derived from an EMBL/GenBank/DDBJ whole genome shotgun (WGS) entry which is preliminary data.</text>
</comment>
<organism evidence="6 7">
    <name type="scientific">Sphagnurus paluster</name>
    <dbReference type="NCBI Taxonomy" id="117069"/>
    <lineage>
        <taxon>Eukaryota</taxon>
        <taxon>Fungi</taxon>
        <taxon>Dikarya</taxon>
        <taxon>Basidiomycota</taxon>
        <taxon>Agaricomycotina</taxon>
        <taxon>Agaricomycetes</taxon>
        <taxon>Agaricomycetidae</taxon>
        <taxon>Agaricales</taxon>
        <taxon>Tricholomatineae</taxon>
        <taxon>Lyophyllaceae</taxon>
        <taxon>Sphagnurus</taxon>
    </lineage>
</organism>
<evidence type="ECO:0000256" key="5">
    <source>
        <dbReference type="PROSITE-ProRule" id="PRU00023"/>
    </source>
</evidence>
<name>A0A9P7KKP6_9AGAR</name>
<dbReference type="PANTHER" id="PTHR24197:SF44">
    <property type="entry name" value="ANKYRIN REPEAT DOMAIN-CONTAINING PROTEIN 54"/>
    <property type="match status" value="1"/>
</dbReference>
<dbReference type="InterPro" id="IPR002110">
    <property type="entry name" value="Ankyrin_rpt"/>
</dbReference>
<dbReference type="PROSITE" id="PS50088">
    <property type="entry name" value="ANK_REPEAT"/>
    <property type="match status" value="1"/>
</dbReference>
<dbReference type="OrthoDB" id="46529at2759"/>
<comment type="function">
    <text evidence="3">Plays an important role in regulating intracellular signaling events associated with erythroid terminal differentiation.</text>
</comment>
<proteinExistence type="predicted"/>
<evidence type="ECO:0000256" key="1">
    <source>
        <dbReference type="ARBA" id="ARBA00022737"/>
    </source>
</evidence>
<dbReference type="AlphaFoldDB" id="A0A9P7KKP6"/>
<evidence type="ECO:0000256" key="3">
    <source>
        <dbReference type="ARBA" id="ARBA00037385"/>
    </source>
</evidence>
<protein>
    <recommendedName>
        <fullName evidence="4">Ankyrin repeat domain-containing protein 54</fullName>
    </recommendedName>
</protein>
<dbReference type="PROSITE" id="PS50297">
    <property type="entry name" value="ANK_REP_REGION"/>
    <property type="match status" value="1"/>
</dbReference>
<reference evidence="6" key="2">
    <citation type="submission" date="2021-10" db="EMBL/GenBank/DDBJ databases">
        <title>Phylogenomics reveals ancestral predisposition of the termite-cultivated fungus Termitomyces towards a domesticated lifestyle.</title>
        <authorList>
            <person name="Auxier B."/>
            <person name="Grum-Grzhimaylo A."/>
            <person name="Cardenas M.E."/>
            <person name="Lodge J.D."/>
            <person name="Laessoe T."/>
            <person name="Pedersen O."/>
            <person name="Smith M.E."/>
            <person name="Kuyper T.W."/>
            <person name="Franco-Molano E.A."/>
            <person name="Baroni T.J."/>
            <person name="Aanen D.K."/>
        </authorList>
    </citation>
    <scope>NUCLEOTIDE SEQUENCE</scope>
    <source>
        <strain evidence="6">D49</strain>
    </source>
</reference>
<dbReference type="PANTHER" id="PTHR24197">
    <property type="entry name" value="ANKYRIN REPEAT DOMAIN-CONTAINING PROTEIN 61"/>
    <property type="match status" value="1"/>
</dbReference>
<gene>
    <name evidence="6" type="ORF">H0H81_000771</name>
</gene>
<feature type="repeat" description="ANK" evidence="5">
    <location>
        <begin position="131"/>
        <end position="163"/>
    </location>
</feature>
<evidence type="ECO:0000313" key="7">
    <source>
        <dbReference type="Proteomes" id="UP000717328"/>
    </source>
</evidence>
<keyword evidence="2 5" id="KW-0040">ANK repeat</keyword>
<reference evidence="6" key="1">
    <citation type="submission" date="2021-02" db="EMBL/GenBank/DDBJ databases">
        <authorList>
            <person name="Nieuwenhuis M."/>
            <person name="Van De Peppel L.J.J."/>
        </authorList>
    </citation>
    <scope>NUCLEOTIDE SEQUENCE</scope>
    <source>
        <strain evidence="6">D49</strain>
    </source>
</reference>
<accession>A0A9P7KKP6</accession>
<evidence type="ECO:0000313" key="6">
    <source>
        <dbReference type="EMBL" id="KAG5653384.1"/>
    </source>
</evidence>